<keyword evidence="1" id="KW-0472">Membrane</keyword>
<dbReference type="InterPro" id="IPR009937">
    <property type="entry name" value="Phage_holin_3_6"/>
</dbReference>
<name>A0ABW2XGN4_9ACTN</name>
<proteinExistence type="predicted"/>
<comment type="caution">
    <text evidence="2">The sequence shown here is derived from an EMBL/GenBank/DDBJ whole genome shotgun (WGS) entry which is preliminary data.</text>
</comment>
<keyword evidence="1" id="KW-1133">Transmembrane helix</keyword>
<sequence length="137" mass="13740">MSTQRAPGSGSEPGVGELVKQAAEQIPQLVRAEMRLAVAEMKDKGRHAGKGAGLFGGAGLVALYGAGALVAAAIAALALALPVWAAALIVGAVLLAVAAVLGVLGRGQVRQAGSPVPEQAIESIQQDVTEIKESARR</sequence>
<evidence type="ECO:0000256" key="1">
    <source>
        <dbReference type="SAM" id="Phobius"/>
    </source>
</evidence>
<keyword evidence="3" id="KW-1185">Reference proteome</keyword>
<organism evidence="2 3">
    <name type="scientific">Actinomadura fibrosa</name>
    <dbReference type="NCBI Taxonomy" id="111802"/>
    <lineage>
        <taxon>Bacteria</taxon>
        <taxon>Bacillati</taxon>
        <taxon>Actinomycetota</taxon>
        <taxon>Actinomycetes</taxon>
        <taxon>Streptosporangiales</taxon>
        <taxon>Thermomonosporaceae</taxon>
        <taxon>Actinomadura</taxon>
    </lineage>
</organism>
<gene>
    <name evidence="2" type="ORF">ACFQZM_08130</name>
</gene>
<evidence type="ECO:0000313" key="3">
    <source>
        <dbReference type="Proteomes" id="UP001597063"/>
    </source>
</evidence>
<dbReference type="Pfam" id="PF07332">
    <property type="entry name" value="Phage_holin_3_6"/>
    <property type="match status" value="1"/>
</dbReference>
<evidence type="ECO:0000313" key="2">
    <source>
        <dbReference type="EMBL" id="MFD0684458.1"/>
    </source>
</evidence>
<dbReference type="EMBL" id="JBHTGP010000003">
    <property type="protein sequence ID" value="MFD0684458.1"/>
    <property type="molecule type" value="Genomic_DNA"/>
</dbReference>
<accession>A0ABW2XGN4</accession>
<keyword evidence="1" id="KW-0812">Transmembrane</keyword>
<dbReference type="RefSeq" id="WP_207400287.1">
    <property type="nucleotide sequence ID" value="NZ_CAACUY010000287.1"/>
</dbReference>
<reference evidence="3" key="1">
    <citation type="journal article" date="2019" name="Int. J. Syst. Evol. Microbiol.">
        <title>The Global Catalogue of Microorganisms (GCM) 10K type strain sequencing project: providing services to taxonomists for standard genome sequencing and annotation.</title>
        <authorList>
            <consortium name="The Broad Institute Genomics Platform"/>
            <consortium name="The Broad Institute Genome Sequencing Center for Infectious Disease"/>
            <person name="Wu L."/>
            <person name="Ma J."/>
        </authorList>
    </citation>
    <scope>NUCLEOTIDE SEQUENCE [LARGE SCALE GENOMIC DNA]</scope>
    <source>
        <strain evidence="3">JCM 9371</strain>
    </source>
</reference>
<dbReference type="Proteomes" id="UP001597063">
    <property type="component" value="Unassembled WGS sequence"/>
</dbReference>
<protein>
    <submittedName>
        <fullName evidence="2">Phage holin family protein</fullName>
    </submittedName>
</protein>
<feature type="transmembrane region" description="Helical" evidence="1">
    <location>
        <begin position="51"/>
        <end position="77"/>
    </location>
</feature>
<feature type="transmembrane region" description="Helical" evidence="1">
    <location>
        <begin position="83"/>
        <end position="104"/>
    </location>
</feature>